<accession>X6N8X5</accession>
<reference evidence="5 6" key="1">
    <citation type="journal article" date="2013" name="Curr. Biol.">
        <title>The Genome of the Foraminiferan Reticulomyxa filosa.</title>
        <authorList>
            <person name="Glockner G."/>
            <person name="Hulsmann N."/>
            <person name="Schleicher M."/>
            <person name="Noegel A.A."/>
            <person name="Eichinger L."/>
            <person name="Gallinger C."/>
            <person name="Pawlowski J."/>
            <person name="Sierra R."/>
            <person name="Euteneuer U."/>
            <person name="Pillet L."/>
            <person name="Moustafa A."/>
            <person name="Platzer M."/>
            <person name="Groth M."/>
            <person name="Szafranski K."/>
            <person name="Schliwa M."/>
        </authorList>
    </citation>
    <scope>NUCLEOTIDE SEQUENCE [LARGE SCALE GENOMIC DNA]</scope>
</reference>
<evidence type="ECO:0000313" key="5">
    <source>
        <dbReference type="EMBL" id="ETO22348.1"/>
    </source>
</evidence>
<evidence type="ECO:0000256" key="2">
    <source>
        <dbReference type="ARBA" id="ARBA00022448"/>
    </source>
</evidence>
<evidence type="ECO:0000256" key="3">
    <source>
        <dbReference type="ARBA" id="ARBA00022927"/>
    </source>
</evidence>
<gene>
    <name evidence="5" type="ORF">RFI_14851</name>
</gene>
<dbReference type="Pfam" id="PF00514">
    <property type="entry name" value="Arm"/>
    <property type="match status" value="1"/>
</dbReference>
<keyword evidence="2" id="KW-0813">Transport</keyword>
<name>X6N8X5_RETFI</name>
<dbReference type="InterPro" id="IPR011989">
    <property type="entry name" value="ARM-like"/>
</dbReference>
<dbReference type="InterPro" id="IPR016024">
    <property type="entry name" value="ARM-type_fold"/>
</dbReference>
<evidence type="ECO:0000256" key="1">
    <source>
        <dbReference type="ARBA" id="ARBA00010394"/>
    </source>
</evidence>
<protein>
    <recommendedName>
        <fullName evidence="7">IBB domain-containing protein</fullName>
    </recommendedName>
</protein>
<dbReference type="Proteomes" id="UP000023152">
    <property type="component" value="Unassembled WGS sequence"/>
</dbReference>
<comment type="similarity">
    <text evidence="1">Belongs to the importin alpha family.</text>
</comment>
<dbReference type="PANTHER" id="PTHR23316">
    <property type="entry name" value="IMPORTIN ALPHA"/>
    <property type="match status" value="1"/>
</dbReference>
<dbReference type="EMBL" id="ASPP01010816">
    <property type="protein sequence ID" value="ETO22348.1"/>
    <property type="molecule type" value="Genomic_DNA"/>
</dbReference>
<keyword evidence="6" id="KW-1185">Reference proteome</keyword>
<evidence type="ECO:0000313" key="6">
    <source>
        <dbReference type="Proteomes" id="UP000023152"/>
    </source>
</evidence>
<evidence type="ECO:0000256" key="4">
    <source>
        <dbReference type="SAM" id="MobiDB-lite"/>
    </source>
</evidence>
<dbReference type="InterPro" id="IPR000225">
    <property type="entry name" value="Armadillo"/>
</dbReference>
<feature type="region of interest" description="Disordered" evidence="4">
    <location>
        <begin position="1"/>
        <end position="64"/>
    </location>
</feature>
<dbReference type="GO" id="GO:0015031">
    <property type="term" value="P:protein transport"/>
    <property type="evidence" value="ECO:0007669"/>
    <property type="project" value="UniProtKB-KW"/>
</dbReference>
<dbReference type="SMART" id="SM00185">
    <property type="entry name" value="ARM"/>
    <property type="match status" value="4"/>
</dbReference>
<comment type="caution">
    <text evidence="5">The sequence shown here is derived from an EMBL/GenBank/DDBJ whole genome shotgun (WGS) entry which is preliminary data.</text>
</comment>
<evidence type="ECO:0008006" key="7">
    <source>
        <dbReference type="Google" id="ProtNLM"/>
    </source>
</evidence>
<dbReference type="Gene3D" id="1.25.10.10">
    <property type="entry name" value="Leucine-rich Repeat Variant"/>
    <property type="match status" value="1"/>
</dbReference>
<dbReference type="AlphaFoldDB" id="X6N8X5"/>
<proteinExistence type="inferred from homology"/>
<dbReference type="SUPFAM" id="SSF48371">
    <property type="entry name" value="ARM repeat"/>
    <property type="match status" value="1"/>
</dbReference>
<sequence length="465" mass="51996">MFPKTQDTRRDFSKGLEHNTLRRKRQEERWDLRKIDEGQRTKTEGGRKQEEKKTKDGGRSQSDEKRKAIEMVIRKCETQLQSKDESEHWTGAHGIRQLLSTAEEEEESSLECIWDSTIVPRLLVLLKDCSKTKLQYECVWSVAHIASGPSAWTAQVCKLGAIQALLHVLAHSTDNSIIDMVVWGLANITSDCAQYRDHILQTNVLEFILENILLVPINVQDSFVWALGNLTRGSVHIALHGYNDERQMQCHLKRLLAMIDPLAQLYKDITTKLTAAATATATATVIDTEIGPSVHGNNNNNNKDNDVDICYSILVEITYILWFISDHEHHLASFVSSSSSSSSSLSSLSLISSSSSPSSSASPSSSSSLSSASFAITKNDVVGCCCNDEDVVQLIIDTNLLSSMFQHLAKAEHCPTALLSASVRLFGQISAGFVSLQQYNNSNLYKYIHIYIFFFLYIRIRISFL</sequence>
<organism evidence="5 6">
    <name type="scientific">Reticulomyxa filosa</name>
    <dbReference type="NCBI Taxonomy" id="46433"/>
    <lineage>
        <taxon>Eukaryota</taxon>
        <taxon>Sar</taxon>
        <taxon>Rhizaria</taxon>
        <taxon>Retaria</taxon>
        <taxon>Foraminifera</taxon>
        <taxon>Monothalamids</taxon>
        <taxon>Reticulomyxidae</taxon>
        <taxon>Reticulomyxa</taxon>
    </lineage>
</organism>
<keyword evidence="3" id="KW-0653">Protein transport</keyword>